<feature type="region of interest" description="Disordered" evidence="2">
    <location>
        <begin position="677"/>
        <end position="718"/>
    </location>
</feature>
<accession>S3CM02</accession>
<keyword evidence="1" id="KW-0175">Coiled coil</keyword>
<dbReference type="OrthoDB" id="10337630at2759"/>
<dbReference type="Proteomes" id="UP000016922">
    <property type="component" value="Unassembled WGS sequence"/>
</dbReference>
<feature type="region of interest" description="Disordered" evidence="2">
    <location>
        <begin position="1"/>
        <end position="153"/>
    </location>
</feature>
<evidence type="ECO:0000256" key="2">
    <source>
        <dbReference type="SAM" id="MobiDB-lite"/>
    </source>
</evidence>
<evidence type="ECO:0000256" key="1">
    <source>
        <dbReference type="SAM" id="Coils"/>
    </source>
</evidence>
<dbReference type="HOGENOM" id="CLU_021854_0_0_1"/>
<sequence>MAPRNKGKKAAAAKAAKEAEESAQKAAAASSSASKSQKGIDKGVTLQVPTSSESITGTPAPTPTASVPKTSTSGFGRDSATGSTIELQEPQDEVPEEGYGSEDSADSAEIAAMFGSGGAPRADSFSEGDDGATLASPKDETPEPFEDTTPSYNSIQEIEFEPPISRKPKLKSLFVPLPSPPIPGQEDTSDVQIYDPETDGTVDGSVVRPRTPPLKRLATIAAAQKANAKARKEAGSNKPSLFVPAGKTDDDGNLGYLQAPLMVDGSDQMLAVDSAEEIAKLNAQAAVTQYVEVRNESLVADLGESISKELEQWRSYAKKAPKSEEAVKIANAAIEALQKSQLRLIGENLNLKLVTDVLQEETKKLTQTVNGALFQQAGVETEFAREHKMIQARNLKVIARLEEKIARLQNTEAHVLLKESESKNQSLLEINTGYAAHLKEIAEDYKRLQEQFLELKTQQDYVKASVQPQLKDNEELWVPEMEEEFAKLRSEKEKDELIIRQGTEISVLQKQQKEAEKKISAYAKSGNKPVGVRHRNEGSALGSPQSAVQTRSAAEGDSLKYATRHGRPSELAVSVAILRAEQGLKYMQGSRASRGIKQGDIRNARAAACEAYTMSLDLADERLQSRCLFWLGVIEFYDSNPWAARNAILEAQSCNEWVLNEEEEAWLEKWLDATEKGNKPSQSSSDYEIPSEAAIPPSSEGEDEWEKVTKSDVPGQLKAQRGIRVDDISAKSAEERRSRWDVMSYYI</sequence>
<gene>
    <name evidence="3" type="ORF">GLAREA_04328</name>
</gene>
<feature type="coiled-coil region" evidence="1">
    <location>
        <begin position="391"/>
        <end position="458"/>
    </location>
</feature>
<evidence type="ECO:0000313" key="4">
    <source>
        <dbReference type="Proteomes" id="UP000016922"/>
    </source>
</evidence>
<feature type="compositionally biased region" description="Acidic residues" evidence="2">
    <location>
        <begin position="89"/>
        <end position="106"/>
    </location>
</feature>
<feature type="compositionally biased region" description="Polar residues" evidence="2">
    <location>
        <begin position="542"/>
        <end position="552"/>
    </location>
</feature>
<organism evidence="3 4">
    <name type="scientific">Glarea lozoyensis (strain ATCC 20868 / MF5171)</name>
    <dbReference type="NCBI Taxonomy" id="1116229"/>
    <lineage>
        <taxon>Eukaryota</taxon>
        <taxon>Fungi</taxon>
        <taxon>Dikarya</taxon>
        <taxon>Ascomycota</taxon>
        <taxon>Pezizomycotina</taxon>
        <taxon>Leotiomycetes</taxon>
        <taxon>Helotiales</taxon>
        <taxon>Helotiaceae</taxon>
        <taxon>Glarea</taxon>
    </lineage>
</organism>
<feature type="region of interest" description="Disordered" evidence="2">
    <location>
        <begin position="527"/>
        <end position="555"/>
    </location>
</feature>
<dbReference type="AlphaFoldDB" id="S3CM02"/>
<feature type="compositionally biased region" description="Low complexity" evidence="2">
    <location>
        <begin position="24"/>
        <end position="37"/>
    </location>
</feature>
<dbReference type="EMBL" id="KE145369">
    <property type="protein sequence ID" value="EPE27537.1"/>
    <property type="molecule type" value="Genomic_DNA"/>
</dbReference>
<protein>
    <submittedName>
        <fullName evidence="3">Uncharacterized protein</fullName>
    </submittedName>
</protein>
<dbReference type="RefSeq" id="XP_008084896.1">
    <property type="nucleotide sequence ID" value="XM_008086705.1"/>
</dbReference>
<keyword evidence="4" id="KW-1185">Reference proteome</keyword>
<dbReference type="GeneID" id="19463383"/>
<feature type="compositionally biased region" description="Basic residues" evidence="2">
    <location>
        <begin position="1"/>
        <end position="11"/>
    </location>
</feature>
<dbReference type="KEGG" id="glz:GLAREA_04328"/>
<feature type="region of interest" description="Disordered" evidence="2">
    <location>
        <begin position="171"/>
        <end position="190"/>
    </location>
</feature>
<name>S3CM02_GLAL2</name>
<evidence type="ECO:0000313" key="3">
    <source>
        <dbReference type="EMBL" id="EPE27537.1"/>
    </source>
</evidence>
<proteinExistence type="predicted"/>
<reference evidence="3 4" key="1">
    <citation type="journal article" date="2013" name="BMC Genomics">
        <title>Genomics-driven discovery of the pneumocandin biosynthetic gene cluster in the fungus Glarea lozoyensis.</title>
        <authorList>
            <person name="Chen L."/>
            <person name="Yue Q."/>
            <person name="Zhang X."/>
            <person name="Xiang M."/>
            <person name="Wang C."/>
            <person name="Li S."/>
            <person name="Che Y."/>
            <person name="Ortiz-Lopez F.J."/>
            <person name="Bills G.F."/>
            <person name="Liu X."/>
            <person name="An Z."/>
        </authorList>
    </citation>
    <scope>NUCLEOTIDE SEQUENCE [LARGE SCALE GENOMIC DNA]</scope>
    <source>
        <strain evidence="4">ATCC 20868 / MF5171</strain>
    </source>
</reference>
<feature type="compositionally biased region" description="Polar residues" evidence="2">
    <location>
        <begin position="47"/>
        <end position="86"/>
    </location>
</feature>